<comment type="caution">
    <text evidence="2">The sequence shown here is derived from an EMBL/GenBank/DDBJ whole genome shotgun (WGS) entry which is preliminary data.</text>
</comment>
<reference evidence="3" key="1">
    <citation type="submission" date="2023-07" db="EMBL/GenBank/DDBJ databases">
        <title>Thauera sp. CAU 1555 isolated from sand of Yaerae Beach.</title>
        <authorList>
            <person name="Kim W."/>
        </authorList>
    </citation>
    <scope>NUCLEOTIDE SEQUENCE [LARGE SCALE GENOMIC DNA]</scope>
    <source>
        <strain evidence="3">CAU 1555</strain>
    </source>
</reference>
<protein>
    <submittedName>
        <fullName evidence="2">DUF3108 domain-containing protein</fullName>
    </submittedName>
</protein>
<proteinExistence type="predicted"/>
<dbReference type="InterPro" id="IPR021457">
    <property type="entry name" value="DUF3108"/>
</dbReference>
<feature type="chain" id="PRO_5045165133" evidence="1">
    <location>
        <begin position="28"/>
        <end position="247"/>
    </location>
</feature>
<dbReference type="Pfam" id="PF11306">
    <property type="entry name" value="DUF3108"/>
    <property type="match status" value="1"/>
</dbReference>
<evidence type="ECO:0000313" key="3">
    <source>
        <dbReference type="Proteomes" id="UP000603602"/>
    </source>
</evidence>
<dbReference type="Proteomes" id="UP000603602">
    <property type="component" value="Unassembled WGS sequence"/>
</dbReference>
<evidence type="ECO:0000256" key="1">
    <source>
        <dbReference type="SAM" id="SignalP"/>
    </source>
</evidence>
<keyword evidence="3" id="KW-1185">Reference proteome</keyword>
<accession>A0ABR9B6T6</accession>
<dbReference type="RefSeq" id="WP_187716878.1">
    <property type="nucleotide sequence ID" value="NZ_JACTAH010000001.1"/>
</dbReference>
<name>A0ABR9B6T6_9RHOO</name>
<dbReference type="EMBL" id="JACYTO010000001">
    <property type="protein sequence ID" value="MBD8502078.1"/>
    <property type="molecule type" value="Genomic_DNA"/>
</dbReference>
<gene>
    <name evidence="2" type="ORF">IFO67_04220</name>
</gene>
<organism evidence="2 3">
    <name type="scientific">Thauera sedimentorum</name>
    <dbReference type="NCBI Taxonomy" id="2767595"/>
    <lineage>
        <taxon>Bacteria</taxon>
        <taxon>Pseudomonadati</taxon>
        <taxon>Pseudomonadota</taxon>
        <taxon>Betaproteobacteria</taxon>
        <taxon>Rhodocyclales</taxon>
        <taxon>Zoogloeaceae</taxon>
        <taxon>Thauera</taxon>
    </lineage>
</organism>
<evidence type="ECO:0000313" key="2">
    <source>
        <dbReference type="EMBL" id="MBD8502078.1"/>
    </source>
</evidence>
<keyword evidence="1" id="KW-0732">Signal</keyword>
<feature type="signal peptide" evidence="1">
    <location>
        <begin position="1"/>
        <end position="27"/>
    </location>
</feature>
<sequence>MNALLLRAGRRLALLVLMAVMPMFAQAADWPASGEIVYQITMGDGPQIGEARHSWSHDGRQYRMQTAVRTVGLAALIKNLHYVQRSEGEVTAKGLRPARFSVEREGKLAELAEFDWQRKLVAHTRKGRTRESALLANDQDVLSLWHQVSIGNGRPLPGTLNVVTGRKAADSTLAWVGDETVELPMGRIKARRLKARAVDGSMEIEVWFAAEQHMLPVRIRMTDDDGEVLDQRASELRIGEATTGKGS</sequence>